<proteinExistence type="predicted"/>
<keyword evidence="4" id="KW-1185">Reference proteome</keyword>
<dbReference type="EMBL" id="VHLH01000006">
    <property type="protein sequence ID" value="TPW30449.1"/>
    <property type="molecule type" value="Genomic_DNA"/>
</dbReference>
<gene>
    <name evidence="3" type="ORF">FJU11_05425</name>
</gene>
<evidence type="ECO:0000313" key="3">
    <source>
        <dbReference type="EMBL" id="TPW30449.1"/>
    </source>
</evidence>
<protein>
    <recommendedName>
        <fullName evidence="5">NADH-ubiquinone dehydrogenase</fullName>
    </recommendedName>
</protein>
<comment type="caution">
    <text evidence="3">The sequence shown here is derived from an EMBL/GenBank/DDBJ whole genome shotgun (WGS) entry which is preliminary data.</text>
</comment>
<evidence type="ECO:0000256" key="2">
    <source>
        <dbReference type="SAM" id="Phobius"/>
    </source>
</evidence>
<keyword evidence="2" id="KW-0472">Membrane</keyword>
<dbReference type="RefSeq" id="WP_141166010.1">
    <property type="nucleotide sequence ID" value="NZ_VHLH01000006.1"/>
</dbReference>
<evidence type="ECO:0000313" key="4">
    <source>
        <dbReference type="Proteomes" id="UP000320314"/>
    </source>
</evidence>
<organism evidence="3 4">
    <name type="scientific">Pararhizobium mangrovi</name>
    <dbReference type="NCBI Taxonomy" id="2590452"/>
    <lineage>
        <taxon>Bacteria</taxon>
        <taxon>Pseudomonadati</taxon>
        <taxon>Pseudomonadota</taxon>
        <taxon>Alphaproteobacteria</taxon>
        <taxon>Hyphomicrobiales</taxon>
        <taxon>Rhizobiaceae</taxon>
        <taxon>Rhizobium/Agrobacterium group</taxon>
        <taxon>Pararhizobium</taxon>
    </lineage>
</organism>
<accession>A0A506UCQ2</accession>
<sequence>MSTSAFPGANRPETTNEMLAGMDEWTRSVQPMAAMMIQPLAASAMMTAVGIGVAGHMAGLALGTVRAMNGGGQARWFGAMPLPGMETFAPTETGAPASTAGTRKRRTRSNGRDAAPSAENGAPLPPLDPVDALKAATDTAVEAAEETTRTMVREAKTMQDEAAKASQAVVDKPAPKTVETGNTSEAAADGEGMKKPASRKKPDTPDDLKRITGIGPKLEQVLNGIGVWRFDQIEGWSKNEVAWVDDYLQFPGRIARDDWQGQAKTLAAEAR</sequence>
<reference evidence="3 4" key="1">
    <citation type="submission" date="2019-06" db="EMBL/GenBank/DDBJ databases">
        <authorList>
            <person name="Li M."/>
        </authorList>
    </citation>
    <scope>NUCLEOTIDE SEQUENCE [LARGE SCALE GENOMIC DNA]</scope>
    <source>
        <strain evidence="3 4">BGMRC6574</strain>
    </source>
</reference>
<dbReference type="Proteomes" id="UP000320314">
    <property type="component" value="Unassembled WGS sequence"/>
</dbReference>
<dbReference type="OrthoDB" id="9807941at2"/>
<feature type="region of interest" description="Disordered" evidence="1">
    <location>
        <begin position="158"/>
        <end position="211"/>
    </location>
</feature>
<evidence type="ECO:0008006" key="5">
    <source>
        <dbReference type="Google" id="ProtNLM"/>
    </source>
</evidence>
<evidence type="ECO:0000256" key="1">
    <source>
        <dbReference type="SAM" id="MobiDB-lite"/>
    </source>
</evidence>
<feature type="transmembrane region" description="Helical" evidence="2">
    <location>
        <begin position="40"/>
        <end position="65"/>
    </location>
</feature>
<feature type="region of interest" description="Disordered" evidence="1">
    <location>
        <begin position="90"/>
        <end position="130"/>
    </location>
</feature>
<name>A0A506UCQ2_9HYPH</name>
<dbReference type="AlphaFoldDB" id="A0A506UCQ2"/>
<keyword evidence="2" id="KW-1133">Transmembrane helix</keyword>
<feature type="compositionally biased region" description="Basic and acidic residues" evidence="1">
    <location>
        <begin position="200"/>
        <end position="210"/>
    </location>
</feature>
<keyword evidence="2" id="KW-0812">Transmembrane</keyword>